<feature type="transmembrane region" description="Helical" evidence="11">
    <location>
        <begin position="44"/>
        <end position="65"/>
    </location>
</feature>
<evidence type="ECO:0000256" key="6">
    <source>
        <dbReference type="ARBA" id="ARBA00022553"/>
    </source>
</evidence>
<comment type="pathway">
    <text evidence="3">Nucleotide-sugar biosynthesis; GDP-alpha-D-mannose biosynthesis; alpha-D-mannose 1-phosphate from D-fructose 6-phosphate: step 2/2.</text>
</comment>
<comment type="similarity">
    <text evidence="4">Belongs to the phosphohexose mutase family.</text>
</comment>
<protein>
    <recommendedName>
        <fullName evidence="5">phosphomannomutase</fullName>
        <ecNumber evidence="5">5.4.2.8</ecNumber>
    </recommendedName>
</protein>
<feature type="region of interest" description="Disordered" evidence="10">
    <location>
        <begin position="100"/>
        <end position="143"/>
    </location>
</feature>
<dbReference type="Proteomes" id="UP000596063">
    <property type="component" value="Chromosome"/>
</dbReference>
<dbReference type="PANTHER" id="PTHR43771">
    <property type="entry name" value="PHOSPHOMANNOMUTASE"/>
    <property type="match status" value="1"/>
</dbReference>
<organism evidence="16 17">
    <name type="scientific">Spongiibacter nanhainus</name>
    <dbReference type="NCBI Taxonomy" id="2794344"/>
    <lineage>
        <taxon>Bacteria</taxon>
        <taxon>Pseudomonadati</taxon>
        <taxon>Pseudomonadota</taxon>
        <taxon>Gammaproteobacteria</taxon>
        <taxon>Cellvibrionales</taxon>
        <taxon>Spongiibacteraceae</taxon>
        <taxon>Spongiibacter</taxon>
    </lineage>
</organism>
<feature type="domain" description="Alpha-D-phosphohexomutase C-terminal" evidence="12">
    <location>
        <begin position="517"/>
        <end position="589"/>
    </location>
</feature>
<feature type="compositionally biased region" description="Low complexity" evidence="10">
    <location>
        <begin position="129"/>
        <end position="143"/>
    </location>
</feature>
<evidence type="ECO:0000259" key="14">
    <source>
        <dbReference type="Pfam" id="PF02879"/>
    </source>
</evidence>
<dbReference type="KEGG" id="snan:I6N98_17985"/>
<evidence type="ECO:0000256" key="10">
    <source>
        <dbReference type="SAM" id="MobiDB-lite"/>
    </source>
</evidence>
<dbReference type="InterPro" id="IPR005841">
    <property type="entry name" value="Alpha-D-phosphohexomutase_SF"/>
</dbReference>
<evidence type="ECO:0000256" key="7">
    <source>
        <dbReference type="ARBA" id="ARBA00022723"/>
    </source>
</evidence>
<evidence type="ECO:0000256" key="1">
    <source>
        <dbReference type="ARBA" id="ARBA00000586"/>
    </source>
</evidence>
<gene>
    <name evidence="16" type="ORF">I6N98_17985</name>
</gene>
<evidence type="ECO:0000256" key="2">
    <source>
        <dbReference type="ARBA" id="ARBA00001946"/>
    </source>
</evidence>
<dbReference type="InterPro" id="IPR005845">
    <property type="entry name" value="A-D-PHexomutase_a/b/a-II"/>
</dbReference>
<dbReference type="InterPro" id="IPR016055">
    <property type="entry name" value="A-D-PHexomutase_a/b/a-I/II/III"/>
</dbReference>
<comment type="cofactor">
    <cofactor evidence="2">
        <name>Mg(2+)</name>
        <dbReference type="ChEBI" id="CHEBI:18420"/>
    </cofactor>
</comment>
<keyword evidence="11" id="KW-0812">Transmembrane</keyword>
<comment type="catalytic activity">
    <reaction evidence="1">
        <text>alpha-D-mannose 1-phosphate = D-mannose 6-phosphate</text>
        <dbReference type="Rhea" id="RHEA:11140"/>
        <dbReference type="ChEBI" id="CHEBI:58409"/>
        <dbReference type="ChEBI" id="CHEBI:58735"/>
        <dbReference type="EC" id="5.4.2.8"/>
    </reaction>
</comment>
<keyword evidence="6" id="KW-0597">Phosphoprotein</keyword>
<dbReference type="InterPro" id="IPR005844">
    <property type="entry name" value="A-D-PHexomutase_a/b/a-I"/>
</dbReference>
<name>A0A7T4R4X4_9GAMM</name>
<evidence type="ECO:0000259" key="15">
    <source>
        <dbReference type="Pfam" id="PF02880"/>
    </source>
</evidence>
<sequence>MVVDAGRQAYTRYAQSRSLSVPGWTLKVYPQTPLVQSLQVDGTLLWLVCALCLALVSASHAIFFLRSYRRPSEVPASNNANEQKHDQPLSLAESLESKLAAQRRRAQESDDSPNPFVVNPSPPLPEVGDPAAKTPTATEDDAAAPAELAVSAFRAYDIRGLADRDLSDATCLAIGKAIGSELLERGQSKVLLGRDGRLSSPRIREQLVGGLLSTGIDIVDLGLVATPMLNFACRDLNIGNAVMITGSHSAPDYNGIKIVMDFSALSADDIQALRQRIQREDFAEGEGRLENDSIEQRYIDRIIGDVVVAETLKVVVDAGNGATANVAPPLFDELGCQVIPLFCEVDGRFPNRPPDPTVSDNLSALRAAVAEHEADIGLAFDGDGDRLAVVSGSGLCPGADELLLVLAEDMISRNPGCEILFDVKCSRVLPQQILELGGRPLMWKCGHSYMRRKMAETGALLGGEYSGHIYFNERWHGFDDGLYSAARLLECLSLKGLSLDDALAQHPQLPHTPELIVAVEDDRKFAIVDEFAKRHHFQDAKIDTTDGVRAEFRHGWGLIRASNTGPAITLRFEADSETALESMRQRFREVLGEIDPDLANSL</sequence>
<dbReference type="EC" id="5.4.2.8" evidence="5"/>
<dbReference type="Pfam" id="PF02879">
    <property type="entry name" value="PGM_PMM_II"/>
    <property type="match status" value="1"/>
</dbReference>
<evidence type="ECO:0000256" key="11">
    <source>
        <dbReference type="SAM" id="Phobius"/>
    </source>
</evidence>
<dbReference type="InterPro" id="IPR005843">
    <property type="entry name" value="A-D-PHexomutase_C"/>
</dbReference>
<reference evidence="16 17" key="1">
    <citation type="submission" date="2020-12" db="EMBL/GenBank/DDBJ databases">
        <authorList>
            <person name="Shan Y."/>
        </authorList>
    </citation>
    <scope>NUCLEOTIDE SEQUENCE [LARGE SCALE GENOMIC DNA]</scope>
    <source>
        <strain evidence="17">csc3.9</strain>
    </source>
</reference>
<feature type="domain" description="Alpha-D-phosphohexomutase alpha/beta/alpha" evidence="14">
    <location>
        <begin position="297"/>
        <end position="394"/>
    </location>
</feature>
<evidence type="ECO:0000313" key="16">
    <source>
        <dbReference type="EMBL" id="QQD20232.1"/>
    </source>
</evidence>
<dbReference type="Gene3D" id="3.40.120.10">
    <property type="entry name" value="Alpha-D-Glucose-1,6-Bisphosphate, subunit A, domain 3"/>
    <property type="match status" value="3"/>
</dbReference>
<dbReference type="InterPro" id="IPR036900">
    <property type="entry name" value="A-D-PHexomutase_C_sf"/>
</dbReference>
<keyword evidence="9" id="KW-0413">Isomerase</keyword>
<keyword evidence="8" id="KW-0460">Magnesium</keyword>
<evidence type="ECO:0000313" key="17">
    <source>
        <dbReference type="Proteomes" id="UP000596063"/>
    </source>
</evidence>
<dbReference type="GO" id="GO:0046872">
    <property type="term" value="F:metal ion binding"/>
    <property type="evidence" value="ECO:0007669"/>
    <property type="project" value="UniProtKB-KW"/>
</dbReference>
<evidence type="ECO:0000256" key="9">
    <source>
        <dbReference type="ARBA" id="ARBA00023235"/>
    </source>
</evidence>
<evidence type="ECO:0000256" key="8">
    <source>
        <dbReference type="ARBA" id="ARBA00022842"/>
    </source>
</evidence>
<evidence type="ECO:0000259" key="12">
    <source>
        <dbReference type="Pfam" id="PF00408"/>
    </source>
</evidence>
<dbReference type="AlphaFoldDB" id="A0A7T4R4X4"/>
<dbReference type="SUPFAM" id="SSF55957">
    <property type="entry name" value="Phosphoglucomutase, C-terminal domain"/>
    <property type="match status" value="1"/>
</dbReference>
<evidence type="ECO:0000256" key="4">
    <source>
        <dbReference type="ARBA" id="ARBA00010231"/>
    </source>
</evidence>
<dbReference type="PANTHER" id="PTHR43771:SF2">
    <property type="entry name" value="PHOSPHOMANNOMUTASE_PHOSPHOGLUCOMUTASE"/>
    <property type="match status" value="1"/>
</dbReference>
<keyword evidence="7" id="KW-0479">Metal-binding</keyword>
<evidence type="ECO:0000256" key="5">
    <source>
        <dbReference type="ARBA" id="ARBA00012730"/>
    </source>
</evidence>
<dbReference type="CDD" id="cd03089">
    <property type="entry name" value="PMM_PGM"/>
    <property type="match status" value="1"/>
</dbReference>
<accession>A0A7T4R4X4</accession>
<dbReference type="EMBL" id="CP066167">
    <property type="protein sequence ID" value="QQD20232.1"/>
    <property type="molecule type" value="Genomic_DNA"/>
</dbReference>
<dbReference type="PRINTS" id="PR00509">
    <property type="entry name" value="PGMPMM"/>
</dbReference>
<evidence type="ECO:0000259" key="13">
    <source>
        <dbReference type="Pfam" id="PF02878"/>
    </source>
</evidence>
<feature type="domain" description="Alpha-D-phosphohexomutase alpha/beta/alpha" evidence="13">
    <location>
        <begin position="152"/>
        <end position="283"/>
    </location>
</feature>
<dbReference type="Gene3D" id="3.30.310.50">
    <property type="entry name" value="Alpha-D-phosphohexomutase, C-terminal domain"/>
    <property type="match status" value="1"/>
</dbReference>
<evidence type="ECO:0000256" key="3">
    <source>
        <dbReference type="ARBA" id="ARBA00004699"/>
    </source>
</evidence>
<dbReference type="Pfam" id="PF02878">
    <property type="entry name" value="PGM_PMM_I"/>
    <property type="match status" value="1"/>
</dbReference>
<dbReference type="GO" id="GO:0004615">
    <property type="term" value="F:phosphomannomutase activity"/>
    <property type="evidence" value="ECO:0007669"/>
    <property type="project" value="UniProtKB-EC"/>
</dbReference>
<dbReference type="SUPFAM" id="SSF53738">
    <property type="entry name" value="Phosphoglucomutase, first 3 domains"/>
    <property type="match status" value="3"/>
</dbReference>
<dbReference type="Pfam" id="PF02880">
    <property type="entry name" value="PGM_PMM_III"/>
    <property type="match status" value="1"/>
</dbReference>
<dbReference type="Pfam" id="PF00408">
    <property type="entry name" value="PGM_PMM_IV"/>
    <property type="match status" value="1"/>
</dbReference>
<keyword evidence="11" id="KW-1133">Transmembrane helix</keyword>
<dbReference type="InterPro" id="IPR005846">
    <property type="entry name" value="A-D-PHexomutase_a/b/a-III"/>
</dbReference>
<keyword evidence="17" id="KW-1185">Reference proteome</keyword>
<feature type="domain" description="Alpha-D-phosphohexomutase alpha/beta/alpha" evidence="15">
    <location>
        <begin position="400"/>
        <end position="508"/>
    </location>
</feature>
<dbReference type="GO" id="GO:0005975">
    <property type="term" value="P:carbohydrate metabolic process"/>
    <property type="evidence" value="ECO:0007669"/>
    <property type="project" value="InterPro"/>
</dbReference>
<keyword evidence="11" id="KW-0472">Membrane</keyword>
<proteinExistence type="inferred from homology"/>